<dbReference type="EMBL" id="KB207174">
    <property type="protein sequence ID" value="ELP84051.1"/>
    <property type="molecule type" value="Genomic_DNA"/>
</dbReference>
<sequence>MKPKYQTQRKPPVFKAAVMCNADRLRGRLENQPEFFARFKALEEEVNQQQFVREQVEIMLSEFYDLPLTRKGRIEDFNVFMGVGRIAGSELKKIFSTLNNKVTFLS</sequence>
<protein>
    <submittedName>
        <fullName evidence="1">Uncharacterized protein</fullName>
    </submittedName>
</protein>
<dbReference type="VEuPathDB" id="AmoebaDB:EIN_157410"/>
<evidence type="ECO:0000313" key="2">
    <source>
        <dbReference type="Proteomes" id="UP000014680"/>
    </source>
</evidence>
<gene>
    <name evidence="1" type="ORF">EIN_157410</name>
</gene>
<name>L7FJL9_ENTIV</name>
<reference evidence="1 2" key="1">
    <citation type="submission" date="2012-10" db="EMBL/GenBank/DDBJ databases">
        <authorList>
            <person name="Zafar N."/>
            <person name="Inman J."/>
            <person name="Hall N."/>
            <person name="Lorenzi H."/>
            <person name="Caler E."/>
        </authorList>
    </citation>
    <scope>NUCLEOTIDE SEQUENCE [LARGE SCALE GENOMIC DNA]</scope>
    <source>
        <strain evidence="1 2">IP1</strain>
    </source>
</reference>
<dbReference type="Proteomes" id="UP000014680">
    <property type="component" value="Unassembled WGS sequence"/>
</dbReference>
<proteinExistence type="predicted"/>
<dbReference type="AlphaFoldDB" id="L7FJL9"/>
<dbReference type="KEGG" id="eiv:EIN_157410"/>
<dbReference type="RefSeq" id="XP_004183397.1">
    <property type="nucleotide sequence ID" value="XM_004183349.1"/>
</dbReference>
<evidence type="ECO:0000313" key="1">
    <source>
        <dbReference type="EMBL" id="ELP84051.1"/>
    </source>
</evidence>
<organism evidence="1 2">
    <name type="scientific">Entamoeba invadens IP1</name>
    <dbReference type="NCBI Taxonomy" id="370355"/>
    <lineage>
        <taxon>Eukaryota</taxon>
        <taxon>Amoebozoa</taxon>
        <taxon>Evosea</taxon>
        <taxon>Archamoebae</taxon>
        <taxon>Mastigamoebida</taxon>
        <taxon>Entamoebidae</taxon>
        <taxon>Entamoeba</taxon>
    </lineage>
</organism>
<accession>L7FJL9</accession>
<dbReference type="GeneID" id="14883019"/>
<keyword evidence="2" id="KW-1185">Reference proteome</keyword>